<dbReference type="InParanoid" id="A0A0G4H320"/>
<name>A0A0G4H320_VITBC</name>
<organism evidence="1 2">
    <name type="scientific">Vitrella brassicaformis (strain CCMP3155)</name>
    <dbReference type="NCBI Taxonomy" id="1169540"/>
    <lineage>
        <taxon>Eukaryota</taxon>
        <taxon>Sar</taxon>
        <taxon>Alveolata</taxon>
        <taxon>Colpodellida</taxon>
        <taxon>Vitrellaceae</taxon>
        <taxon>Vitrella</taxon>
    </lineage>
</organism>
<dbReference type="AlphaFoldDB" id="A0A0G4H320"/>
<protein>
    <submittedName>
        <fullName evidence="1">Uncharacterized protein</fullName>
    </submittedName>
</protein>
<dbReference type="EMBL" id="CDMY01000971">
    <property type="protein sequence ID" value="CEM38077.1"/>
    <property type="molecule type" value="Genomic_DNA"/>
</dbReference>
<keyword evidence="2" id="KW-1185">Reference proteome</keyword>
<evidence type="ECO:0000313" key="2">
    <source>
        <dbReference type="Proteomes" id="UP000041254"/>
    </source>
</evidence>
<gene>
    <name evidence="1" type="ORF">Vbra_22886</name>
</gene>
<dbReference type="Proteomes" id="UP000041254">
    <property type="component" value="Unassembled WGS sequence"/>
</dbReference>
<sequence>MADRLDVLSKDVKITVDGDPRTMTADMDMKVRQGSPAAGVGQPGGGVISEISVAPTTLEYVNAHGRPRVVPDVTNIGDFMAGWQLVDGGDIVISPV</sequence>
<evidence type="ECO:0000313" key="1">
    <source>
        <dbReference type="EMBL" id="CEM38077.1"/>
    </source>
</evidence>
<feature type="non-terminal residue" evidence="1">
    <location>
        <position position="96"/>
    </location>
</feature>
<reference evidence="1 2" key="1">
    <citation type="submission" date="2014-11" db="EMBL/GenBank/DDBJ databases">
        <authorList>
            <person name="Zhu J."/>
            <person name="Qi W."/>
            <person name="Song R."/>
        </authorList>
    </citation>
    <scope>NUCLEOTIDE SEQUENCE [LARGE SCALE GENOMIC DNA]</scope>
</reference>
<proteinExistence type="predicted"/>
<accession>A0A0G4H320</accession>